<dbReference type="OMA" id="KNCFECP"/>
<keyword evidence="8" id="KW-0007">Acetylation</keyword>
<evidence type="ECO:0000256" key="6">
    <source>
        <dbReference type="ARBA" id="ARBA00022553"/>
    </source>
</evidence>
<evidence type="ECO:0000256" key="7">
    <source>
        <dbReference type="ARBA" id="ARBA00022843"/>
    </source>
</evidence>
<comment type="subunit">
    <text evidence="13">Subunit of dynactin, a multiprotein complex part of a tripartite complex with dynein and a adapter, such as BICDL1, BICD2 or HOOK3. The dynactin complex is built around ACTR1A/ACTB filament and consists of an actin-related filament composed of a shoulder domain, a pointed end and a barbed end. Its length is defined by its flexible shoulder domain. The soulder is composed of 2 DCTN1 subunits, 4 DCTN2 and 2 DCTN3. The 4 DCNT2 (via N-terminus) bind the ACTR1A filament and act as molecular rulers to determine the length. The pointed end is important for binding dynein-dynactin cargo adapters. Consists of 4 subunits: ACTR10, DCNT4, DCTN5 and DCTN6. The barbed end is composed of a CAPZA1:CAPZB heterodimers, which binds ACTR1A/ACTB filament and dynactin and stabilizes dynactin. Interacts with ATP7B, but not ATP7A, in a copper-dependent manner. Interacts with ANK2; this interaction is required for localization at costameres. Interacts with N4BP2L1.</text>
</comment>
<dbReference type="OrthoDB" id="283815at2759"/>
<evidence type="ECO:0000256" key="9">
    <source>
        <dbReference type="ARBA" id="ARBA00023054"/>
    </source>
</evidence>
<comment type="subcellular location">
    <subcellularLocation>
        <location evidence="1">Cytoplasm</location>
        <location evidence="1">Cytoskeleton</location>
        <location evidence="1">Microtubule organizing center</location>
        <location evidence="1">Centrosome</location>
    </subcellularLocation>
    <subcellularLocation>
        <location evidence="2">Cytoplasm</location>
        <location evidence="2">Cytoskeleton</location>
        <location evidence="2">Stress fiber</location>
    </subcellularLocation>
    <subcellularLocation>
        <location evidence="3">Cytoplasm</location>
        <location evidence="3">Myofibril</location>
    </subcellularLocation>
</comment>
<evidence type="ECO:0000256" key="13">
    <source>
        <dbReference type="ARBA" id="ARBA00093507"/>
    </source>
</evidence>
<dbReference type="Proteomes" id="UP000005222">
    <property type="component" value="Chromosome D"/>
</dbReference>
<keyword evidence="5" id="KW-1017">Isopeptide bond</keyword>
<keyword evidence="10" id="KW-0206">Cytoskeleton</keyword>
<dbReference type="STRING" id="559304.G8YSA0"/>
<gene>
    <name evidence="14" type="primary">Piso0_001060</name>
    <name evidence="14" type="ORF">GNLVRS01_PISO0C10012g</name>
    <name evidence="15" type="ORF">GNLVRS01_PISO0D10079g</name>
</gene>
<evidence type="ECO:0000256" key="11">
    <source>
        <dbReference type="ARBA" id="ARBA00034776"/>
    </source>
</evidence>
<dbReference type="InParanoid" id="G8YSA0"/>
<evidence type="ECO:0000256" key="2">
    <source>
        <dbReference type="ARBA" id="ARBA00004529"/>
    </source>
</evidence>
<evidence type="ECO:0000256" key="3">
    <source>
        <dbReference type="ARBA" id="ARBA00004657"/>
    </source>
</evidence>
<dbReference type="Proteomes" id="UP000005222">
    <property type="component" value="Chromosome C"/>
</dbReference>
<dbReference type="GO" id="GO:0001725">
    <property type="term" value="C:stress fiber"/>
    <property type="evidence" value="ECO:0007669"/>
    <property type="project" value="UniProtKB-SubCell"/>
</dbReference>
<dbReference type="EMBL" id="FO082057">
    <property type="protein sequence ID" value="CCE78437.1"/>
    <property type="molecule type" value="Genomic_DNA"/>
</dbReference>
<reference evidence="14" key="1">
    <citation type="submission" date="2011-10" db="EMBL/GenBank/DDBJ databases">
        <authorList>
            <person name="Genoscope - CEA"/>
        </authorList>
    </citation>
    <scope>NUCLEOTIDE SEQUENCE</scope>
</reference>
<keyword evidence="9" id="KW-0175">Coiled coil</keyword>
<dbReference type="Pfam" id="PF05502">
    <property type="entry name" value="Dynactin_p62"/>
    <property type="match status" value="1"/>
</dbReference>
<keyword evidence="16" id="KW-1185">Reference proteome</keyword>
<name>G8YSA0_PICSO</name>
<keyword evidence="7" id="KW-0832">Ubl conjugation</keyword>
<organism evidence="14 16">
    <name type="scientific">Pichia sorbitophila (strain ATCC MYA-4447 / BCRC 22081 / CBS 7064 / NBRC 10061 / NRRL Y-12695)</name>
    <name type="common">Hybrid yeast</name>
    <dbReference type="NCBI Taxonomy" id="559304"/>
    <lineage>
        <taxon>Eukaryota</taxon>
        <taxon>Fungi</taxon>
        <taxon>Dikarya</taxon>
        <taxon>Ascomycota</taxon>
        <taxon>Saccharomycotina</taxon>
        <taxon>Pichiomycetes</taxon>
        <taxon>Debaryomycetaceae</taxon>
        <taxon>Millerozyma</taxon>
    </lineage>
</organism>
<evidence type="ECO:0000256" key="5">
    <source>
        <dbReference type="ARBA" id="ARBA00022499"/>
    </source>
</evidence>
<evidence type="ECO:0000313" key="14">
    <source>
        <dbReference type="EMBL" id="CCE78437.1"/>
    </source>
</evidence>
<dbReference type="EMBL" id="FO082056">
    <property type="protein sequence ID" value="CCE79023.1"/>
    <property type="molecule type" value="Genomic_DNA"/>
</dbReference>
<evidence type="ECO:0000256" key="12">
    <source>
        <dbReference type="ARBA" id="ARBA00034864"/>
    </source>
</evidence>
<dbReference type="HOGENOM" id="CLU_051239_0_0_1"/>
<dbReference type="InterPro" id="IPR008603">
    <property type="entry name" value="DCTN4"/>
</dbReference>
<evidence type="ECO:0000256" key="8">
    <source>
        <dbReference type="ARBA" id="ARBA00022990"/>
    </source>
</evidence>
<accession>G8YSA0</accession>
<evidence type="ECO:0000313" key="15">
    <source>
        <dbReference type="EMBL" id="CCE79023.1"/>
    </source>
</evidence>
<evidence type="ECO:0000256" key="4">
    <source>
        <dbReference type="ARBA" id="ARBA00022490"/>
    </source>
</evidence>
<protein>
    <recommendedName>
        <fullName evidence="12">Dynactin subunit 4</fullName>
    </recommendedName>
</protein>
<comment type="similarity">
    <text evidence="11">Belongs to the dynactin subunit 4 family.</text>
</comment>
<keyword evidence="6" id="KW-0597">Phosphoprotein</keyword>
<reference evidence="16" key="2">
    <citation type="journal article" date="2012" name="G3 (Bethesda)">
        <title>Pichia sorbitophila, an interspecies yeast hybrid reveals early steps of genome resolution following polyploidization.</title>
        <authorList>
            <person name="Leh Louis V."/>
            <person name="Despons L."/>
            <person name="Friedrich A."/>
            <person name="Martin T."/>
            <person name="Durrens P."/>
            <person name="Casaregola S."/>
            <person name="Neuveglise C."/>
            <person name="Fairhead C."/>
            <person name="Marck C."/>
            <person name="Cruz J.A."/>
            <person name="Straub M.L."/>
            <person name="Kugler V."/>
            <person name="Sacerdot C."/>
            <person name="Uzunov Z."/>
            <person name="Thierry A."/>
            <person name="Weiss S."/>
            <person name="Bleykasten C."/>
            <person name="De Montigny J."/>
            <person name="Jacques N."/>
            <person name="Jung P."/>
            <person name="Lemaire M."/>
            <person name="Mallet S."/>
            <person name="Morel G."/>
            <person name="Richard G.F."/>
            <person name="Sarkar A."/>
            <person name="Savel G."/>
            <person name="Schacherer J."/>
            <person name="Seret M.L."/>
            <person name="Talla E."/>
            <person name="Samson G."/>
            <person name="Jubin C."/>
            <person name="Poulain J."/>
            <person name="Vacherie B."/>
            <person name="Barbe V."/>
            <person name="Pelletier E."/>
            <person name="Sherman D.J."/>
            <person name="Westhof E."/>
            <person name="Weissenbach J."/>
            <person name="Baret P.V."/>
            <person name="Wincker P."/>
            <person name="Gaillardin C."/>
            <person name="Dujon B."/>
            <person name="Souciet J.L."/>
        </authorList>
    </citation>
    <scope>NUCLEOTIDE SEQUENCE [LARGE SCALE GENOMIC DNA]</scope>
    <source>
        <strain evidence="16">ATCC MYA-4447 / BCRC 22081 / CBS 7064 / NBRC 10061 / NRRL Y-12695</strain>
    </source>
</reference>
<evidence type="ECO:0000256" key="1">
    <source>
        <dbReference type="ARBA" id="ARBA00004300"/>
    </source>
</evidence>
<dbReference type="PANTHER" id="PTHR13034">
    <property type="entry name" value="DYNACTIN P62 SUBUNIT"/>
    <property type="match status" value="1"/>
</dbReference>
<dbReference type="AlphaFoldDB" id="G8YSA0"/>
<proteinExistence type="inferred from homology"/>
<keyword evidence="4" id="KW-0963">Cytoplasm</keyword>
<evidence type="ECO:0000256" key="10">
    <source>
        <dbReference type="ARBA" id="ARBA00023212"/>
    </source>
</evidence>
<dbReference type="eggNOG" id="KOG3896">
    <property type="taxonomic scope" value="Eukaryota"/>
</dbReference>
<dbReference type="GO" id="GO:0005869">
    <property type="term" value="C:dynactin complex"/>
    <property type="evidence" value="ECO:0007669"/>
    <property type="project" value="InterPro"/>
</dbReference>
<sequence length="516" mass="57652">MNWGSSDFKVLCSSEENVRQFTGETSTDNFITKGGAWRELAELFFCPECHECKSYDQCQFSVESKFCSGCFSVFEKKNVTKCTKNCVICPMCGCTLAINAKDDNSGDKKGKVFTMSCTFCSYAYKTDIVIKPAFLTKIIRQTNDDQNSDHLQFIDTVSRALEVEIEAVKKAKYGDDRKSEVATFVDPNTLKTMGLSTASGALVQENQDGLERLLSFNEKEDIELVRTQMSKTSMFDCPSRDAVISQAYSVFRTGSCSGKEKPGAIPKVSHILPLAKKLHTRLSYRCDQCKSILALPDKNPFSTKYKIKWNAIDILPRLSLSGRNHGDYPKEITLNHSVNVLLTIENPLSVPLHLTLATIPTLDGGFLSNHESSVQITLPIAKVTLGGKETDGKDETSVIKSIPTPFLTEKTKISKTELALRSDYQTIAASKDIDSSFDLYDSLYESGDNWCVIPLNILLSRVPEYVRELNIMLPLHLCVESDLTDVHKFSGLHDSKLNYKYWTISDMGTFVINSKK</sequence>
<evidence type="ECO:0000313" key="16">
    <source>
        <dbReference type="Proteomes" id="UP000005222"/>
    </source>
</evidence>
<dbReference type="PANTHER" id="PTHR13034:SF2">
    <property type="entry name" value="DYNACTIN SUBUNIT 4"/>
    <property type="match status" value="1"/>
</dbReference>